<dbReference type="InterPro" id="IPR049215">
    <property type="entry name" value="DUF6809"/>
</dbReference>
<protein>
    <submittedName>
        <fullName evidence="1">Uncharacterized protein</fullName>
    </submittedName>
</protein>
<dbReference type="Proteomes" id="UP000677305">
    <property type="component" value="Chromosome"/>
</dbReference>
<name>A0A8J8M9K2_9FIRM</name>
<evidence type="ECO:0000313" key="1">
    <source>
        <dbReference type="EMBL" id="QUH28844.1"/>
    </source>
</evidence>
<dbReference type="AlphaFoldDB" id="A0A8J8M9K2"/>
<proteinExistence type="predicted"/>
<dbReference type="EMBL" id="CP058561">
    <property type="protein sequence ID" value="QUH28844.1"/>
    <property type="molecule type" value="Genomic_DNA"/>
</dbReference>
<organism evidence="1 2">
    <name type="scientific">Vallitalea guaymasensis</name>
    <dbReference type="NCBI Taxonomy" id="1185412"/>
    <lineage>
        <taxon>Bacteria</taxon>
        <taxon>Bacillati</taxon>
        <taxon>Bacillota</taxon>
        <taxon>Clostridia</taxon>
        <taxon>Lachnospirales</taxon>
        <taxon>Vallitaleaceae</taxon>
        <taxon>Vallitalea</taxon>
    </lineage>
</organism>
<keyword evidence="2" id="KW-1185">Reference proteome</keyword>
<dbReference type="Pfam" id="PF20648">
    <property type="entry name" value="DUF6809"/>
    <property type="match status" value="1"/>
</dbReference>
<dbReference type="RefSeq" id="WP_212693047.1">
    <property type="nucleotide sequence ID" value="NZ_CP058561.1"/>
</dbReference>
<reference evidence="1 2" key="1">
    <citation type="submission" date="2020-07" db="EMBL/GenBank/DDBJ databases">
        <title>Vallitalea guaymasensis genome.</title>
        <authorList>
            <person name="Postec A."/>
        </authorList>
    </citation>
    <scope>NUCLEOTIDE SEQUENCE [LARGE SCALE GENOMIC DNA]</scope>
    <source>
        <strain evidence="1 2">Ra1766G1</strain>
    </source>
</reference>
<accession>A0A8J8M9K2</accession>
<sequence>MESIIEQLFNGEIDSYENFCQTDEYIKATSEVIKVEGEFQDLINQEQREVYERLLDIKSESSVIESKIHFVYGFKIGFKLAFELYGENQNNQI</sequence>
<gene>
    <name evidence="1" type="ORF">HYG85_07910</name>
</gene>
<dbReference type="KEGG" id="vgu:HYG85_07910"/>
<evidence type="ECO:0000313" key="2">
    <source>
        <dbReference type="Proteomes" id="UP000677305"/>
    </source>
</evidence>